<dbReference type="PANTHER" id="PTHR24637:SF354">
    <property type="entry name" value="COLLAGEN"/>
    <property type="match status" value="1"/>
</dbReference>
<feature type="transmembrane region" description="Helical" evidence="3">
    <location>
        <begin position="39"/>
        <end position="63"/>
    </location>
</feature>
<evidence type="ECO:0000313" key="4">
    <source>
        <dbReference type="Proteomes" id="UP000887574"/>
    </source>
</evidence>
<dbReference type="WBParaSite" id="jg6746">
    <property type="protein sequence ID" value="jg6746"/>
    <property type="gene ID" value="jg6746"/>
</dbReference>
<keyword evidence="1" id="KW-0677">Repeat</keyword>
<keyword evidence="3" id="KW-1133">Transmembrane helix</keyword>
<evidence type="ECO:0000256" key="2">
    <source>
        <dbReference type="SAM" id="MobiDB-lite"/>
    </source>
</evidence>
<dbReference type="InterPro" id="IPR008160">
    <property type="entry name" value="Collagen"/>
</dbReference>
<organism evidence="4 5">
    <name type="scientific">Ditylenchus dipsaci</name>
    <dbReference type="NCBI Taxonomy" id="166011"/>
    <lineage>
        <taxon>Eukaryota</taxon>
        <taxon>Metazoa</taxon>
        <taxon>Ecdysozoa</taxon>
        <taxon>Nematoda</taxon>
        <taxon>Chromadorea</taxon>
        <taxon>Rhabditida</taxon>
        <taxon>Tylenchina</taxon>
        <taxon>Tylenchomorpha</taxon>
        <taxon>Sphaerularioidea</taxon>
        <taxon>Anguinidae</taxon>
        <taxon>Anguininae</taxon>
        <taxon>Ditylenchus</taxon>
    </lineage>
</organism>
<protein>
    <submittedName>
        <fullName evidence="5">Uncharacterized protein</fullName>
    </submittedName>
</protein>
<evidence type="ECO:0000256" key="1">
    <source>
        <dbReference type="ARBA" id="ARBA00022737"/>
    </source>
</evidence>
<keyword evidence="4" id="KW-1185">Reference proteome</keyword>
<dbReference type="Pfam" id="PF01391">
    <property type="entry name" value="Collagen"/>
    <property type="match status" value="1"/>
</dbReference>
<dbReference type="PANTHER" id="PTHR24637">
    <property type="entry name" value="COLLAGEN"/>
    <property type="match status" value="1"/>
</dbReference>
<name>A0A915EJX5_9BILA</name>
<evidence type="ECO:0000256" key="3">
    <source>
        <dbReference type="SAM" id="Phobius"/>
    </source>
</evidence>
<accession>A0A915EJX5</accession>
<feature type="region of interest" description="Disordered" evidence="2">
    <location>
        <begin position="144"/>
        <end position="166"/>
    </location>
</feature>
<keyword evidence="3" id="KW-0472">Membrane</keyword>
<dbReference type="Proteomes" id="UP000887574">
    <property type="component" value="Unplaced"/>
</dbReference>
<keyword evidence="3" id="KW-0812">Transmembrane</keyword>
<sequence>MKKHMDLRFRRDYSFSENSTNCLKEEDEDCSRRESAYKAVLIVSLSLTICSWTCMSSIFPLVYQFISVSNSQFNNVLEFCEDTALTVMDDSALILNEYSRRAIERRIPGFDNHTTKARNYRQALPNYNPDVHCRCQALPGLPGLPGRRGMKGSAGQPGAPGKNARLPCQPLIDLKKYCPEQCPQGSQGPTRRQGQKRNPGIAGKNGEDGKTGPRGSTGPPGIPGTDGDVGDPGVDAIPSPFVPGPDGPVGEIGDQGPPGPRGMPGVDGPQGPIGQRDLAAGMDSLDNRVTKVRLDQWGRLVTTADKE</sequence>
<dbReference type="AlphaFoldDB" id="A0A915EJX5"/>
<proteinExistence type="predicted"/>
<feature type="region of interest" description="Disordered" evidence="2">
    <location>
        <begin position="179"/>
        <end position="278"/>
    </location>
</feature>
<feature type="compositionally biased region" description="Low complexity" evidence="2">
    <location>
        <begin position="213"/>
        <end position="226"/>
    </location>
</feature>
<reference evidence="5" key="1">
    <citation type="submission" date="2022-11" db="UniProtKB">
        <authorList>
            <consortium name="WormBaseParasite"/>
        </authorList>
    </citation>
    <scope>IDENTIFICATION</scope>
</reference>
<feature type="compositionally biased region" description="Polar residues" evidence="2">
    <location>
        <begin position="183"/>
        <end position="192"/>
    </location>
</feature>
<evidence type="ECO:0000313" key="5">
    <source>
        <dbReference type="WBParaSite" id="jg6746"/>
    </source>
</evidence>